<feature type="domain" description="Carboxylesterase type B" evidence="1">
    <location>
        <begin position="3"/>
        <end position="477"/>
    </location>
</feature>
<reference evidence="3" key="1">
    <citation type="journal article" date="2019" name="Int. J. Syst. Evol. Microbiol.">
        <title>The Global Catalogue of Microorganisms (GCM) 10K type strain sequencing project: providing services to taxonomists for standard genome sequencing and annotation.</title>
        <authorList>
            <consortium name="The Broad Institute Genomics Platform"/>
            <consortium name="The Broad Institute Genome Sequencing Center for Infectious Disease"/>
            <person name="Wu L."/>
            <person name="Ma J."/>
        </authorList>
    </citation>
    <scope>NUCLEOTIDE SEQUENCE [LARGE SCALE GENOMIC DNA]</scope>
    <source>
        <strain evidence="3">JCM 10303</strain>
    </source>
</reference>
<sequence length="500" mass="53886">MNDAIVELDSGRVRGRVLDDHRVFQGIPYAAPPVGGLRWRSPQPVQPWADVLDATEPGSPCPQTAQVFAAIESLDEDCLNLNVTTPGTPGPKPVMVWLHGGGGANGEGAIFDAHRLAVREDVVVVTPNSRLGIFGCFGYPGLEGSGGFGIEDQQAALRWVRRNIAAFGGDPGNVTLFGESYGGFNIGAHLASPSSRGLFHRAVLQSGFTLMDAPAGTWLPGTPALPTMWLSTAELHGLAAHFVEQSGWLDPGSELTAVEQLRRVPVSELLELSSYFTRPAYGNAVLPESPDEAVRAGRFNRVPAVVGGTRDEARLFVGLFFDLAGQPVTAEGYSRLLGEAFGPQAAQVEREYPLSDYDTPSLAWAQVAEDRAWARSTWDLAHALASHTPTYCYEFADRDAPPIVPFPEGFPPGAHHSAEVAYQFDLGEPAALSGEQWRLAEQINAYWANFARSGDPGSPDLPAWNRFEPADPYVQALAPGRTGPTDFAAGHRLDLWEKLR</sequence>
<dbReference type="RefSeq" id="WP_009947756.1">
    <property type="nucleotide sequence ID" value="NZ_BAAAGS010000002.1"/>
</dbReference>
<dbReference type="InterPro" id="IPR002018">
    <property type="entry name" value="CarbesteraseB"/>
</dbReference>
<dbReference type="InterPro" id="IPR029058">
    <property type="entry name" value="AB_hydrolase_fold"/>
</dbReference>
<dbReference type="Proteomes" id="UP001500729">
    <property type="component" value="Unassembled WGS sequence"/>
</dbReference>
<dbReference type="InterPro" id="IPR050309">
    <property type="entry name" value="Type-B_Carboxylest/Lipase"/>
</dbReference>
<dbReference type="Pfam" id="PF00135">
    <property type="entry name" value="COesterase"/>
    <property type="match status" value="1"/>
</dbReference>
<comment type="caution">
    <text evidence="2">The sequence shown here is derived from an EMBL/GenBank/DDBJ whole genome shotgun (WGS) entry which is preliminary data.</text>
</comment>
<dbReference type="EMBL" id="BAAAGS010000002">
    <property type="protein sequence ID" value="GAA0509507.1"/>
    <property type="molecule type" value="Genomic_DNA"/>
</dbReference>
<evidence type="ECO:0000259" key="1">
    <source>
        <dbReference type="Pfam" id="PF00135"/>
    </source>
</evidence>
<accession>A0ABP3LYP0</accession>
<keyword evidence="3" id="KW-1185">Reference proteome</keyword>
<gene>
    <name evidence="2" type="ORF">GCM10009533_05400</name>
</gene>
<evidence type="ECO:0000313" key="2">
    <source>
        <dbReference type="EMBL" id="GAA0509507.1"/>
    </source>
</evidence>
<dbReference type="SUPFAM" id="SSF53474">
    <property type="entry name" value="alpha/beta-Hydrolases"/>
    <property type="match status" value="1"/>
</dbReference>
<organism evidence="2 3">
    <name type="scientific">Saccharopolyspora erythraea</name>
    <name type="common">Streptomyces erythraeus</name>
    <dbReference type="NCBI Taxonomy" id="1836"/>
    <lineage>
        <taxon>Bacteria</taxon>
        <taxon>Bacillati</taxon>
        <taxon>Actinomycetota</taxon>
        <taxon>Actinomycetes</taxon>
        <taxon>Pseudonocardiales</taxon>
        <taxon>Pseudonocardiaceae</taxon>
        <taxon>Saccharopolyspora</taxon>
    </lineage>
</organism>
<proteinExistence type="predicted"/>
<protein>
    <submittedName>
        <fullName evidence="2">Carboxylesterase family protein</fullName>
    </submittedName>
</protein>
<dbReference type="PANTHER" id="PTHR11559">
    <property type="entry name" value="CARBOXYLESTERASE"/>
    <property type="match status" value="1"/>
</dbReference>
<name>A0ABP3LYP0_SACER</name>
<dbReference type="Gene3D" id="3.40.50.1820">
    <property type="entry name" value="alpha/beta hydrolase"/>
    <property type="match status" value="1"/>
</dbReference>
<evidence type="ECO:0000313" key="3">
    <source>
        <dbReference type="Proteomes" id="UP001500729"/>
    </source>
</evidence>